<evidence type="ECO:0000313" key="3">
    <source>
        <dbReference type="EMBL" id="KAH8995657.1"/>
    </source>
</evidence>
<keyword evidence="4" id="KW-1185">Reference proteome</keyword>
<feature type="region of interest" description="Disordered" evidence="1">
    <location>
        <begin position="397"/>
        <end position="417"/>
    </location>
</feature>
<keyword evidence="2" id="KW-0812">Transmembrane</keyword>
<dbReference type="AlphaFoldDB" id="A0AAD4QFL3"/>
<keyword evidence="2" id="KW-0472">Membrane</keyword>
<dbReference type="Proteomes" id="UP001201163">
    <property type="component" value="Unassembled WGS sequence"/>
</dbReference>
<protein>
    <submittedName>
        <fullName evidence="3">Uncharacterized protein</fullName>
    </submittedName>
</protein>
<proteinExistence type="predicted"/>
<evidence type="ECO:0000256" key="2">
    <source>
        <dbReference type="SAM" id="Phobius"/>
    </source>
</evidence>
<dbReference type="Gene3D" id="2.60.120.260">
    <property type="entry name" value="Galactose-binding domain-like"/>
    <property type="match status" value="1"/>
</dbReference>
<sequence>MADSFSLVVNDSSPLLSYFPFSDTLSVPDFFAGWNPCFSASACSTFPGQQGNGTSFHVTSRDGAAFSVQWWGNGIDLSGLVTGNITYDLQLDGLTNSTVTPPSLGITLLATYDNLQPTNHTLSLTVHNPTNSSLALIAIDHALIKVNSTSPNVTFSTTTVDDTALPFTGRWSFLNDSSLSSLDSTYHTTSNAGDFVTYNFSGSAITVFGFRDATSGTFSVQLDNETVVLNGAASAKEATTLFFRTGLNNSFPHTLTITNEDGLLAIGSVNITAASSNSSNPTSAPSSHGSRRGAVIAISLAAVLGSFVLLISSLCLWRRRRQFGRIMHQRRLFVPPTGNNHSKVLDIVRGPGVDDFDDMYEDKGPAGISRPAANNGSGSLSFTLDLPIQSRPSLPASLRDYSGNSAQELPRSPTVSLGRTGYSRQGIEPWSAFARSFCCRR</sequence>
<gene>
    <name evidence="3" type="ORF">EDB92DRAFT_149992</name>
</gene>
<comment type="caution">
    <text evidence="3">The sequence shown here is derived from an EMBL/GenBank/DDBJ whole genome shotgun (WGS) entry which is preliminary data.</text>
</comment>
<reference evidence="3" key="1">
    <citation type="submission" date="2022-01" db="EMBL/GenBank/DDBJ databases">
        <title>Comparative genomics reveals a dynamic genome evolution in the ectomycorrhizal milk-cap (Lactarius) mushrooms.</title>
        <authorList>
            <consortium name="DOE Joint Genome Institute"/>
            <person name="Lebreton A."/>
            <person name="Tang N."/>
            <person name="Kuo A."/>
            <person name="LaButti K."/>
            <person name="Drula E."/>
            <person name="Barry K."/>
            <person name="Clum A."/>
            <person name="Lipzen A."/>
            <person name="Mousain D."/>
            <person name="Ng V."/>
            <person name="Wang R."/>
            <person name="Wang X."/>
            <person name="Dai Y."/>
            <person name="Henrissat B."/>
            <person name="Grigoriev I.V."/>
            <person name="Guerin-Laguette A."/>
            <person name="Yu F."/>
            <person name="Martin F.M."/>
        </authorList>
    </citation>
    <scope>NUCLEOTIDE SEQUENCE</scope>
    <source>
        <strain evidence="3">QP</strain>
    </source>
</reference>
<feature type="compositionally biased region" description="Polar residues" evidence="1">
    <location>
        <begin position="402"/>
        <end position="417"/>
    </location>
</feature>
<evidence type="ECO:0000313" key="4">
    <source>
        <dbReference type="Proteomes" id="UP001201163"/>
    </source>
</evidence>
<keyword evidence="2" id="KW-1133">Transmembrane helix</keyword>
<feature type="transmembrane region" description="Helical" evidence="2">
    <location>
        <begin position="294"/>
        <end position="317"/>
    </location>
</feature>
<name>A0AAD4QFL3_9AGAM</name>
<dbReference type="EMBL" id="JAKELL010000011">
    <property type="protein sequence ID" value="KAH8995657.1"/>
    <property type="molecule type" value="Genomic_DNA"/>
</dbReference>
<accession>A0AAD4QFL3</accession>
<evidence type="ECO:0000256" key="1">
    <source>
        <dbReference type="SAM" id="MobiDB-lite"/>
    </source>
</evidence>
<organism evidence="3 4">
    <name type="scientific">Lactarius akahatsu</name>
    <dbReference type="NCBI Taxonomy" id="416441"/>
    <lineage>
        <taxon>Eukaryota</taxon>
        <taxon>Fungi</taxon>
        <taxon>Dikarya</taxon>
        <taxon>Basidiomycota</taxon>
        <taxon>Agaricomycotina</taxon>
        <taxon>Agaricomycetes</taxon>
        <taxon>Russulales</taxon>
        <taxon>Russulaceae</taxon>
        <taxon>Lactarius</taxon>
    </lineage>
</organism>